<protein>
    <submittedName>
        <fullName evidence="2 4">Uncharacterized protein</fullName>
    </submittedName>
</protein>
<dbReference type="EMBL" id="UZAN01040119">
    <property type="protein sequence ID" value="VDP68508.1"/>
    <property type="molecule type" value="Genomic_DNA"/>
</dbReference>
<feature type="region of interest" description="Disordered" evidence="1">
    <location>
        <begin position="146"/>
        <end position="216"/>
    </location>
</feature>
<organism evidence="4">
    <name type="scientific">Echinostoma caproni</name>
    <dbReference type="NCBI Taxonomy" id="27848"/>
    <lineage>
        <taxon>Eukaryota</taxon>
        <taxon>Metazoa</taxon>
        <taxon>Spiralia</taxon>
        <taxon>Lophotrochozoa</taxon>
        <taxon>Platyhelminthes</taxon>
        <taxon>Trematoda</taxon>
        <taxon>Digenea</taxon>
        <taxon>Plagiorchiida</taxon>
        <taxon>Echinostomata</taxon>
        <taxon>Echinostomatoidea</taxon>
        <taxon>Echinostomatidae</taxon>
        <taxon>Echinostoma</taxon>
    </lineage>
</organism>
<keyword evidence="3" id="KW-1185">Reference proteome</keyword>
<gene>
    <name evidence="2" type="ORF">ECPE_LOCUS3129</name>
</gene>
<name>A0A183A844_9TREM</name>
<dbReference type="AlphaFoldDB" id="A0A183A844"/>
<sequence length="328" mass="35816">MYPSKTVQRHPPWATDNGYETPRANQCSNDEGKPSMVVRPEKTSSVLTQNTAQPNGIRPNGVLEVARRVIAVYSPVAQPPVTRESTCAETQTDSIVVEKSTEQKCTRNNTGRMGFAVIPAISYAPRYDARFVSVRRKWSNDLTKATGIKTRPPFYPPGPTTTAAAWLTTPRRARKKSKKNEQSPTTSPNQTTAAGDSSPANGHEQNGRARSRSRGRKILDAAVARISFGRARSKSVSKANLRDIEISGPICGTRITSQVFGTSTFLNSYPESGMGGANSGATDQQANEQSRLPSGSVPLGPEERAHLLSTPQSWEDMSVSVVLYYYYY</sequence>
<feature type="compositionally biased region" description="Polar residues" evidence="1">
    <location>
        <begin position="279"/>
        <end position="293"/>
    </location>
</feature>
<evidence type="ECO:0000313" key="2">
    <source>
        <dbReference type="EMBL" id="VDP68508.1"/>
    </source>
</evidence>
<feature type="compositionally biased region" description="Polar residues" evidence="1">
    <location>
        <begin position="182"/>
        <end position="204"/>
    </location>
</feature>
<evidence type="ECO:0000256" key="1">
    <source>
        <dbReference type="SAM" id="MobiDB-lite"/>
    </source>
</evidence>
<reference evidence="2 3" key="2">
    <citation type="submission" date="2018-11" db="EMBL/GenBank/DDBJ databases">
        <authorList>
            <consortium name="Pathogen Informatics"/>
        </authorList>
    </citation>
    <scope>NUCLEOTIDE SEQUENCE [LARGE SCALE GENOMIC DNA]</scope>
    <source>
        <strain evidence="2 3">Egypt</strain>
    </source>
</reference>
<reference evidence="4" key="1">
    <citation type="submission" date="2016-06" db="UniProtKB">
        <authorList>
            <consortium name="WormBaseParasite"/>
        </authorList>
    </citation>
    <scope>IDENTIFICATION</scope>
</reference>
<proteinExistence type="predicted"/>
<evidence type="ECO:0000313" key="3">
    <source>
        <dbReference type="Proteomes" id="UP000272942"/>
    </source>
</evidence>
<feature type="compositionally biased region" description="Low complexity" evidence="1">
    <location>
        <begin position="160"/>
        <end position="170"/>
    </location>
</feature>
<dbReference type="WBParaSite" id="ECPE_0000313201-mRNA-1">
    <property type="protein sequence ID" value="ECPE_0000313201-mRNA-1"/>
    <property type="gene ID" value="ECPE_0000313201"/>
</dbReference>
<dbReference type="Proteomes" id="UP000272942">
    <property type="component" value="Unassembled WGS sequence"/>
</dbReference>
<evidence type="ECO:0000313" key="4">
    <source>
        <dbReference type="WBParaSite" id="ECPE_0000313201-mRNA-1"/>
    </source>
</evidence>
<feature type="region of interest" description="Disordered" evidence="1">
    <location>
        <begin position="1"/>
        <end position="39"/>
    </location>
</feature>
<dbReference type="OrthoDB" id="10581309at2759"/>
<accession>A0A183A844</accession>
<feature type="region of interest" description="Disordered" evidence="1">
    <location>
        <begin position="271"/>
        <end position="299"/>
    </location>
</feature>